<accession>A0A5A8F8N8</accession>
<dbReference type="EMBL" id="VFJB01000003">
    <property type="protein sequence ID" value="KAA0259031.1"/>
    <property type="molecule type" value="Genomic_DNA"/>
</dbReference>
<dbReference type="InterPro" id="IPR014748">
    <property type="entry name" value="Enoyl-CoA_hydra_C"/>
</dbReference>
<dbReference type="CDD" id="cd06558">
    <property type="entry name" value="crotonase-like"/>
    <property type="match status" value="1"/>
</dbReference>
<evidence type="ECO:0000313" key="5">
    <source>
        <dbReference type="Proteomes" id="UP000322876"/>
    </source>
</evidence>
<dbReference type="PANTHER" id="PTHR11941:SF54">
    <property type="entry name" value="ENOYL-COA HYDRATASE, MITOCHONDRIAL"/>
    <property type="match status" value="1"/>
</dbReference>
<proteinExistence type="inferred from homology"/>
<dbReference type="OrthoDB" id="9771883at2"/>
<dbReference type="Pfam" id="PF00378">
    <property type="entry name" value="ECH_1"/>
    <property type="match status" value="1"/>
</dbReference>
<protein>
    <submittedName>
        <fullName evidence="4">Enoyl-CoA hydratase/isomerase family protein</fullName>
    </submittedName>
</protein>
<gene>
    <name evidence="4" type="ORF">FHQ18_03515</name>
</gene>
<evidence type="ECO:0000256" key="2">
    <source>
        <dbReference type="ARBA" id="ARBA00023239"/>
    </source>
</evidence>
<dbReference type="Proteomes" id="UP000322876">
    <property type="component" value="Unassembled WGS sequence"/>
</dbReference>
<evidence type="ECO:0000256" key="1">
    <source>
        <dbReference type="ARBA" id="ARBA00005254"/>
    </source>
</evidence>
<dbReference type="InterPro" id="IPR018376">
    <property type="entry name" value="Enoyl-CoA_hyd/isom_CS"/>
</dbReference>
<dbReference type="InterPro" id="IPR001753">
    <property type="entry name" value="Enoyl-CoA_hydra/iso"/>
</dbReference>
<keyword evidence="4" id="KW-0413">Isomerase</keyword>
<reference evidence="4 5" key="1">
    <citation type="submission" date="2019-06" db="EMBL/GenBank/DDBJ databases">
        <title>Genomic insights into carbon and energy metabolism of Deferribacter autotrophicus revealed new metabolic traits in the phylum Deferribacteres.</title>
        <authorList>
            <person name="Slobodkin A.I."/>
            <person name="Slobodkina G.B."/>
            <person name="Allioux M."/>
            <person name="Alain K."/>
            <person name="Jebbar M."/>
            <person name="Shadrin V."/>
            <person name="Kublanov I.V."/>
            <person name="Toshchakov S.V."/>
            <person name="Bonch-Osmolovskaya E.A."/>
        </authorList>
    </citation>
    <scope>NUCLEOTIDE SEQUENCE [LARGE SCALE GENOMIC DNA]</scope>
    <source>
        <strain evidence="4 5">SL50</strain>
    </source>
</reference>
<dbReference type="InterPro" id="IPR029045">
    <property type="entry name" value="ClpP/crotonase-like_dom_sf"/>
</dbReference>
<dbReference type="AlphaFoldDB" id="A0A5A8F8N8"/>
<comment type="similarity">
    <text evidence="1 3">Belongs to the enoyl-CoA hydratase/isomerase family.</text>
</comment>
<organism evidence="4 5">
    <name type="scientific">Deferribacter autotrophicus</name>
    <dbReference type="NCBI Taxonomy" id="500465"/>
    <lineage>
        <taxon>Bacteria</taxon>
        <taxon>Pseudomonadati</taxon>
        <taxon>Deferribacterota</taxon>
        <taxon>Deferribacteres</taxon>
        <taxon>Deferribacterales</taxon>
        <taxon>Deferribacteraceae</taxon>
        <taxon>Deferribacter</taxon>
    </lineage>
</organism>
<keyword evidence="5" id="KW-1185">Reference proteome</keyword>
<dbReference type="FunFam" id="1.10.12.10:FF:000001">
    <property type="entry name" value="Probable enoyl-CoA hydratase, mitochondrial"/>
    <property type="match status" value="1"/>
</dbReference>
<comment type="caution">
    <text evidence="4">The sequence shown here is derived from an EMBL/GenBank/DDBJ whole genome shotgun (WGS) entry which is preliminary data.</text>
</comment>
<dbReference type="GO" id="GO:0006635">
    <property type="term" value="P:fatty acid beta-oxidation"/>
    <property type="evidence" value="ECO:0007669"/>
    <property type="project" value="TreeGrafter"/>
</dbReference>
<keyword evidence="2" id="KW-0456">Lyase</keyword>
<dbReference type="SUPFAM" id="SSF52096">
    <property type="entry name" value="ClpP/crotonase"/>
    <property type="match status" value="1"/>
</dbReference>
<evidence type="ECO:0000256" key="3">
    <source>
        <dbReference type="RuleBase" id="RU003707"/>
    </source>
</evidence>
<dbReference type="RefSeq" id="WP_149265788.1">
    <property type="nucleotide sequence ID" value="NZ_VFJB01000003.1"/>
</dbReference>
<dbReference type="FunFam" id="3.90.226.10:FF:000009">
    <property type="entry name" value="Carnitinyl-CoA dehydratase"/>
    <property type="match status" value="1"/>
</dbReference>
<dbReference type="GO" id="GO:0016836">
    <property type="term" value="F:hydro-lyase activity"/>
    <property type="evidence" value="ECO:0007669"/>
    <property type="project" value="UniProtKB-ARBA"/>
</dbReference>
<dbReference type="PANTHER" id="PTHR11941">
    <property type="entry name" value="ENOYL-COA HYDRATASE-RELATED"/>
    <property type="match status" value="1"/>
</dbReference>
<evidence type="ECO:0000313" key="4">
    <source>
        <dbReference type="EMBL" id="KAA0259031.1"/>
    </source>
</evidence>
<dbReference type="PROSITE" id="PS00166">
    <property type="entry name" value="ENOYL_COA_HYDRATASE"/>
    <property type="match status" value="1"/>
</dbReference>
<dbReference type="GO" id="GO:0016853">
    <property type="term" value="F:isomerase activity"/>
    <property type="evidence" value="ECO:0007669"/>
    <property type="project" value="UniProtKB-KW"/>
</dbReference>
<dbReference type="Gene3D" id="3.90.226.10">
    <property type="entry name" value="2-enoyl-CoA Hydratase, Chain A, domain 1"/>
    <property type="match status" value="1"/>
</dbReference>
<dbReference type="Gene3D" id="1.10.12.10">
    <property type="entry name" value="Lyase 2-enoyl-coa Hydratase, Chain A, domain 2"/>
    <property type="match status" value="1"/>
</dbReference>
<sequence length="261" mass="28314">MEYKNIVLKIEDNIALLTVNRPKALNALNSEVLSELECALYEIENNDDVKCVIITGDGEKAFVAGADIKEMLGMDAIAAAEFAKKGHSIIRFIRKMKKPVIAAVNGYALGGGFELALACDIIYASENAKLGFPEVTLGIMPGFGGTQNLVRICGEKIANELIFTGQMISAVRAKEINVVCEVLKDKESLMDRAFETAKKIASNSPKGVAFAKSAILTGVNMNLSEALDYESTLFGLLFNTEDQKEGMSAFVEKRKAKFKGK</sequence>
<name>A0A5A8F8N8_9BACT</name>